<dbReference type="GeneID" id="19309242"/>
<name>S7QNC0_GLOTA</name>
<protein>
    <submittedName>
        <fullName evidence="1">Uncharacterized protein</fullName>
    </submittedName>
</protein>
<accession>S7QNC0</accession>
<evidence type="ECO:0000313" key="2">
    <source>
        <dbReference type="Proteomes" id="UP000030669"/>
    </source>
</evidence>
<sequence>MPMLQSFESSESYTVISSSNNLGLRTKCSSKPSSPIVRALRFIGVGKNSNRSSTKNSLKTWNESSDTLADQEDVKYQAEMLEEDNFAWGAPSRKSARKQVTQY</sequence>
<proteinExistence type="predicted"/>
<dbReference type="HOGENOM" id="CLU_2264046_0_0_1"/>
<dbReference type="Proteomes" id="UP000030669">
    <property type="component" value="Unassembled WGS sequence"/>
</dbReference>
<evidence type="ECO:0000313" key="1">
    <source>
        <dbReference type="EMBL" id="EPQ61011.1"/>
    </source>
</evidence>
<reference evidence="1 2" key="1">
    <citation type="journal article" date="2012" name="Science">
        <title>The Paleozoic origin of enzymatic lignin decomposition reconstructed from 31 fungal genomes.</title>
        <authorList>
            <person name="Floudas D."/>
            <person name="Binder M."/>
            <person name="Riley R."/>
            <person name="Barry K."/>
            <person name="Blanchette R.A."/>
            <person name="Henrissat B."/>
            <person name="Martinez A.T."/>
            <person name="Otillar R."/>
            <person name="Spatafora J.W."/>
            <person name="Yadav J.S."/>
            <person name="Aerts A."/>
            <person name="Benoit I."/>
            <person name="Boyd A."/>
            <person name="Carlson A."/>
            <person name="Copeland A."/>
            <person name="Coutinho P.M."/>
            <person name="de Vries R.P."/>
            <person name="Ferreira P."/>
            <person name="Findley K."/>
            <person name="Foster B."/>
            <person name="Gaskell J."/>
            <person name="Glotzer D."/>
            <person name="Gorecki P."/>
            <person name="Heitman J."/>
            <person name="Hesse C."/>
            <person name="Hori C."/>
            <person name="Igarashi K."/>
            <person name="Jurgens J.A."/>
            <person name="Kallen N."/>
            <person name="Kersten P."/>
            <person name="Kohler A."/>
            <person name="Kuees U."/>
            <person name="Kumar T.K.A."/>
            <person name="Kuo A."/>
            <person name="LaButti K."/>
            <person name="Larrondo L.F."/>
            <person name="Lindquist E."/>
            <person name="Ling A."/>
            <person name="Lombard V."/>
            <person name="Lucas S."/>
            <person name="Lundell T."/>
            <person name="Martin R."/>
            <person name="McLaughlin D.J."/>
            <person name="Morgenstern I."/>
            <person name="Morin E."/>
            <person name="Murat C."/>
            <person name="Nagy L.G."/>
            <person name="Nolan M."/>
            <person name="Ohm R.A."/>
            <person name="Patyshakuliyeva A."/>
            <person name="Rokas A."/>
            <person name="Ruiz-Duenas F.J."/>
            <person name="Sabat G."/>
            <person name="Salamov A."/>
            <person name="Samejima M."/>
            <person name="Schmutz J."/>
            <person name="Slot J.C."/>
            <person name="St John F."/>
            <person name="Stenlid J."/>
            <person name="Sun H."/>
            <person name="Sun S."/>
            <person name="Syed K."/>
            <person name="Tsang A."/>
            <person name="Wiebenga A."/>
            <person name="Young D."/>
            <person name="Pisabarro A."/>
            <person name="Eastwood D.C."/>
            <person name="Martin F."/>
            <person name="Cullen D."/>
            <person name="Grigoriev I.V."/>
            <person name="Hibbett D.S."/>
        </authorList>
    </citation>
    <scope>NUCLEOTIDE SEQUENCE [LARGE SCALE GENOMIC DNA]</scope>
    <source>
        <strain evidence="1 2">ATCC 11539</strain>
    </source>
</reference>
<organism evidence="1 2">
    <name type="scientific">Gloeophyllum trabeum (strain ATCC 11539 / FP-39264 / Madison 617)</name>
    <name type="common">Brown rot fungus</name>
    <dbReference type="NCBI Taxonomy" id="670483"/>
    <lineage>
        <taxon>Eukaryota</taxon>
        <taxon>Fungi</taxon>
        <taxon>Dikarya</taxon>
        <taxon>Basidiomycota</taxon>
        <taxon>Agaricomycotina</taxon>
        <taxon>Agaricomycetes</taxon>
        <taxon>Gloeophyllales</taxon>
        <taxon>Gloeophyllaceae</taxon>
        <taxon>Gloeophyllum</taxon>
    </lineage>
</organism>
<gene>
    <name evidence="1" type="ORF">GLOTRDRAFT_90321</name>
</gene>
<dbReference type="RefSeq" id="XP_007861282.1">
    <property type="nucleotide sequence ID" value="XM_007863091.1"/>
</dbReference>
<keyword evidence="2" id="KW-1185">Reference proteome</keyword>
<dbReference type="OrthoDB" id="2757409at2759"/>
<dbReference type="AlphaFoldDB" id="S7QNC0"/>
<dbReference type="EMBL" id="KB469296">
    <property type="protein sequence ID" value="EPQ61011.1"/>
    <property type="molecule type" value="Genomic_DNA"/>
</dbReference>
<dbReference type="KEGG" id="gtr:GLOTRDRAFT_90321"/>